<gene>
    <name evidence="1" type="ORF">KP77_25040</name>
</gene>
<reference evidence="1 2" key="1">
    <citation type="submission" date="2015-01" db="EMBL/GenBank/DDBJ databases">
        <title>Genome sequence of Jeotgalibacillus alimentarius.</title>
        <authorList>
            <person name="Goh K.M."/>
            <person name="Chan K.-G."/>
            <person name="Yaakop A.S."/>
            <person name="Ee R."/>
            <person name="Gan H.M."/>
            <person name="Chan C.S."/>
        </authorList>
    </citation>
    <scope>NUCLEOTIDE SEQUENCE [LARGE SCALE GENOMIC DNA]</scope>
    <source>
        <strain evidence="1 2">YKJ-13</strain>
    </source>
</reference>
<accession>A0A0C2R9C7</accession>
<dbReference type="STRING" id="135826.KP77_25040"/>
<protein>
    <submittedName>
        <fullName evidence="1">Uncharacterized protein</fullName>
    </submittedName>
</protein>
<dbReference type="EMBL" id="JXRQ01000024">
    <property type="protein sequence ID" value="KIL46935.1"/>
    <property type="molecule type" value="Genomic_DNA"/>
</dbReference>
<dbReference type="PATRIC" id="fig|135826.4.peg.2495"/>
<comment type="caution">
    <text evidence="1">The sequence shown here is derived from an EMBL/GenBank/DDBJ whole genome shotgun (WGS) entry which is preliminary data.</text>
</comment>
<dbReference type="OrthoDB" id="2618399at2"/>
<organism evidence="1 2">
    <name type="scientific">Jeotgalibacillus alimentarius</name>
    <dbReference type="NCBI Taxonomy" id="135826"/>
    <lineage>
        <taxon>Bacteria</taxon>
        <taxon>Bacillati</taxon>
        <taxon>Bacillota</taxon>
        <taxon>Bacilli</taxon>
        <taxon>Bacillales</taxon>
        <taxon>Caryophanaceae</taxon>
        <taxon>Jeotgalibacillus</taxon>
    </lineage>
</organism>
<dbReference type="Proteomes" id="UP000031950">
    <property type="component" value="Unassembled WGS sequence"/>
</dbReference>
<evidence type="ECO:0000313" key="1">
    <source>
        <dbReference type="EMBL" id="KIL46935.1"/>
    </source>
</evidence>
<sequence length="105" mass="11852">MSIFGYPAVITHVKAIVDNWGRVSGTDEVPSKAKVIEEQKVIKNDKGEEVQSMIEVHLPGAHSIGNQDRILYTNQLGKEYDFRPLHYEVRKELGTDIAKKVIIYG</sequence>
<dbReference type="RefSeq" id="WP_041123051.1">
    <property type="nucleotide sequence ID" value="NZ_JXRQ01000024.1"/>
</dbReference>
<dbReference type="AlphaFoldDB" id="A0A0C2R9C7"/>
<keyword evidence="2" id="KW-1185">Reference proteome</keyword>
<evidence type="ECO:0000313" key="2">
    <source>
        <dbReference type="Proteomes" id="UP000031950"/>
    </source>
</evidence>
<proteinExistence type="predicted"/>
<name>A0A0C2R9C7_9BACL</name>